<dbReference type="Gene3D" id="3.40.50.720">
    <property type="entry name" value="NAD(P)-binding Rossmann-like Domain"/>
    <property type="match status" value="1"/>
</dbReference>
<evidence type="ECO:0000259" key="1">
    <source>
        <dbReference type="Pfam" id="PF00899"/>
    </source>
</evidence>
<comment type="caution">
    <text evidence="2">The sequence shown here is derived from an EMBL/GenBank/DDBJ whole genome shotgun (WGS) entry which is preliminary data.</text>
</comment>
<organism evidence="2 3">
    <name type="scientific">Candidatus Phocaeicola faecigallinarum</name>
    <dbReference type="NCBI Taxonomy" id="2838732"/>
    <lineage>
        <taxon>Bacteria</taxon>
        <taxon>Pseudomonadati</taxon>
        <taxon>Bacteroidota</taxon>
        <taxon>Bacteroidia</taxon>
        <taxon>Bacteroidales</taxon>
        <taxon>Bacteroidaceae</taxon>
        <taxon>Phocaeicola</taxon>
    </lineage>
</organism>
<feature type="domain" description="THIF-type NAD/FAD binding fold" evidence="1">
    <location>
        <begin position="16"/>
        <end position="241"/>
    </location>
</feature>
<dbReference type="CDD" id="cd00755">
    <property type="entry name" value="YgdL_like"/>
    <property type="match status" value="1"/>
</dbReference>
<evidence type="ECO:0000313" key="3">
    <source>
        <dbReference type="Proteomes" id="UP000783796"/>
    </source>
</evidence>
<dbReference type="PANTHER" id="PTHR43267">
    <property type="entry name" value="TRNA THREONYLCARBAMOYLADENOSINE DEHYDRATASE"/>
    <property type="match status" value="1"/>
</dbReference>
<evidence type="ECO:0000313" key="2">
    <source>
        <dbReference type="EMBL" id="MBU3838675.1"/>
    </source>
</evidence>
<dbReference type="PANTHER" id="PTHR43267:SF1">
    <property type="entry name" value="TRNA THREONYLCARBAMOYLADENOSINE DEHYDRATASE"/>
    <property type="match status" value="1"/>
</dbReference>
<dbReference type="GO" id="GO:0008641">
    <property type="term" value="F:ubiquitin-like modifier activating enzyme activity"/>
    <property type="evidence" value="ECO:0007669"/>
    <property type="project" value="InterPro"/>
</dbReference>
<reference evidence="2" key="1">
    <citation type="journal article" date="2021" name="PeerJ">
        <title>Extensive microbial diversity within the chicken gut microbiome revealed by metagenomics and culture.</title>
        <authorList>
            <person name="Gilroy R."/>
            <person name="Ravi A."/>
            <person name="Getino M."/>
            <person name="Pursley I."/>
            <person name="Horton D.L."/>
            <person name="Alikhan N.F."/>
            <person name="Baker D."/>
            <person name="Gharbi K."/>
            <person name="Hall N."/>
            <person name="Watson M."/>
            <person name="Adriaenssens E.M."/>
            <person name="Foster-Nyarko E."/>
            <person name="Jarju S."/>
            <person name="Secka A."/>
            <person name="Antonio M."/>
            <person name="Oren A."/>
            <person name="Chaudhuri R.R."/>
            <person name="La Ragione R."/>
            <person name="Hildebrand F."/>
            <person name="Pallen M.J."/>
        </authorList>
    </citation>
    <scope>NUCLEOTIDE SEQUENCE</scope>
    <source>
        <strain evidence="2">G4-2901</strain>
    </source>
</reference>
<proteinExistence type="predicted"/>
<protein>
    <submittedName>
        <fullName evidence="2">tRNA threonylcarbamoyladenosine dehydratase</fullName>
    </submittedName>
</protein>
<gene>
    <name evidence="2" type="ORF">H9777_10285</name>
</gene>
<sequence>MVQKEFVNWQQRTELLLGKEKMERLRGSHVLVVGLGGVGAYAAEMLCRAGIGHMTIVDADTVQPTNINRQLPALHSTLGHPKADVLAARFRDINPDIQLAVLPVYLKDEAITELLDGDRFDFVVDAIDTVAPKCYLIYNALKRGIKIVSSMGAGAKSDITKVQFADLWETYHCGLSKAVRKRLLKMGMKRKLPVVFSTEQADRNAVILIDGEQNKKSTAGTISYMPAVFGCYLAEYVIKSI</sequence>
<dbReference type="InterPro" id="IPR045886">
    <property type="entry name" value="ThiF/MoeB/HesA"/>
</dbReference>
<dbReference type="GO" id="GO:0061504">
    <property type="term" value="P:cyclic threonylcarbamoyladenosine biosynthetic process"/>
    <property type="evidence" value="ECO:0007669"/>
    <property type="project" value="TreeGrafter"/>
</dbReference>
<dbReference type="SUPFAM" id="SSF69572">
    <property type="entry name" value="Activating enzymes of the ubiquitin-like proteins"/>
    <property type="match status" value="1"/>
</dbReference>
<dbReference type="InterPro" id="IPR000594">
    <property type="entry name" value="ThiF_NAD_FAD-bd"/>
</dbReference>
<name>A0A948TD38_9BACT</name>
<dbReference type="AlphaFoldDB" id="A0A948TD38"/>
<dbReference type="Proteomes" id="UP000783796">
    <property type="component" value="Unassembled WGS sequence"/>
</dbReference>
<reference evidence="2" key="2">
    <citation type="submission" date="2021-04" db="EMBL/GenBank/DDBJ databases">
        <authorList>
            <person name="Gilroy R."/>
        </authorList>
    </citation>
    <scope>NUCLEOTIDE SEQUENCE</scope>
    <source>
        <strain evidence="2">G4-2901</strain>
    </source>
</reference>
<dbReference type="InterPro" id="IPR035985">
    <property type="entry name" value="Ubiquitin-activating_enz"/>
</dbReference>
<dbReference type="GO" id="GO:0061503">
    <property type="term" value="F:tRNA threonylcarbamoyladenosine dehydratase"/>
    <property type="evidence" value="ECO:0007669"/>
    <property type="project" value="TreeGrafter"/>
</dbReference>
<dbReference type="EMBL" id="JAHLFW010000086">
    <property type="protein sequence ID" value="MBU3838675.1"/>
    <property type="molecule type" value="Genomic_DNA"/>
</dbReference>
<accession>A0A948TD38</accession>
<dbReference type="Pfam" id="PF00899">
    <property type="entry name" value="ThiF"/>
    <property type="match status" value="1"/>
</dbReference>